<evidence type="ECO:0000256" key="3">
    <source>
        <dbReference type="ARBA" id="ARBA00022490"/>
    </source>
</evidence>
<dbReference type="Gene3D" id="3.30.160.60">
    <property type="entry name" value="Classic Zinc Finger"/>
    <property type="match status" value="1"/>
</dbReference>
<reference evidence="12" key="3">
    <citation type="submission" date="2025-09" db="UniProtKB">
        <authorList>
            <consortium name="Ensembl"/>
        </authorList>
    </citation>
    <scope>IDENTIFICATION</scope>
</reference>
<dbReference type="FunFam" id="2.60.120.920:FF:000004">
    <property type="entry name" value="Butyrophilin subfamily 1 member A1"/>
    <property type="match status" value="1"/>
</dbReference>
<evidence type="ECO:0000256" key="6">
    <source>
        <dbReference type="ARBA" id="ARBA00022833"/>
    </source>
</evidence>
<name>H3B148_LATCH</name>
<keyword evidence="13" id="KW-1185">Reference proteome</keyword>
<comment type="similarity">
    <text evidence="2">Belongs to the TRIM/RBCC family.</text>
</comment>
<dbReference type="Gene3D" id="2.60.120.920">
    <property type="match status" value="1"/>
</dbReference>
<dbReference type="InterPro" id="IPR000315">
    <property type="entry name" value="Znf_B-box"/>
</dbReference>
<dbReference type="PROSITE" id="PS00518">
    <property type="entry name" value="ZF_RING_1"/>
    <property type="match status" value="1"/>
</dbReference>
<dbReference type="InterPro" id="IPR017907">
    <property type="entry name" value="Znf_RING_CS"/>
</dbReference>
<dbReference type="PRINTS" id="PR01407">
    <property type="entry name" value="BUTYPHLNCDUF"/>
</dbReference>
<protein>
    <submittedName>
        <fullName evidence="12">Uncharacterized protein</fullName>
    </submittedName>
</protein>
<dbReference type="SMART" id="SM00336">
    <property type="entry name" value="BBOX"/>
    <property type="match status" value="1"/>
</dbReference>
<sequence length="478" mass="55418">LLPTGFIISKVTDQRNTTMAALVETEGSDLCCSICLDFFRDPVILDCSHSYCRACISQMGEREEENFCPQCRQHFSHRSLMPNPALASIVESFKKRDLKAEASQQSRKRERPGENKEFYCEEHDEKLKLFCEEDQQMICVVCGTSRSHKSHNLMPNKEAFEIYKEKLQKSVWGLQSQLKEAYECGEEGEKETKMFLEKTSHLKGQIRDGFSKLHEFLYKEEEKLKEKLQKKEMEILKQLEETGVKTAQEISKLEQLISEIQKRLNSQRAEELLKDINTILTGPLPAPPHTHTQTSLMINLKKNFFFFYNQYYRAERCLKDIADSVSIDPKTAYPHLVVSEDRTSVQWNNKQKKVPKNPERFMCAPAALGSEGFTSGRHYWEVEVGDSSIWSLGVARESVERRTPVETSSVNGFYLLYKTLGYAVLCPTRKRLHLPVKPRRIGVYLDYEGGQVSLYNAEDMSHIYTYTDIFTEKMYPYF</sequence>
<dbReference type="SMART" id="SM00184">
    <property type="entry name" value="RING"/>
    <property type="match status" value="1"/>
</dbReference>
<dbReference type="Ensembl" id="ENSLACT00000015727.1">
    <property type="protein sequence ID" value="ENSLACP00000015619.1"/>
    <property type="gene ID" value="ENSLACG00000013752.1"/>
</dbReference>
<keyword evidence="8" id="KW-0175">Coiled coil</keyword>
<dbReference type="InterPro" id="IPR003879">
    <property type="entry name" value="Butyrophylin_SPRY"/>
</dbReference>
<dbReference type="GO" id="GO:0004842">
    <property type="term" value="F:ubiquitin-protein transferase activity"/>
    <property type="evidence" value="ECO:0007669"/>
    <property type="project" value="InterPro"/>
</dbReference>
<dbReference type="GO" id="GO:0008270">
    <property type="term" value="F:zinc ion binding"/>
    <property type="evidence" value="ECO:0007669"/>
    <property type="project" value="UniProtKB-KW"/>
</dbReference>
<feature type="domain" description="B box-type" evidence="10">
    <location>
        <begin position="115"/>
        <end position="156"/>
    </location>
</feature>
<keyword evidence="6" id="KW-0862">Zinc</keyword>
<dbReference type="InterPro" id="IPR050143">
    <property type="entry name" value="TRIM/RBCC"/>
</dbReference>
<dbReference type="InterPro" id="IPR001841">
    <property type="entry name" value="Znf_RING"/>
</dbReference>
<evidence type="ECO:0000256" key="4">
    <source>
        <dbReference type="ARBA" id="ARBA00022723"/>
    </source>
</evidence>
<dbReference type="GeneTree" id="ENSGT00940000154126"/>
<dbReference type="SMART" id="SM00589">
    <property type="entry name" value="PRY"/>
    <property type="match status" value="1"/>
</dbReference>
<dbReference type="PROSITE" id="PS50119">
    <property type="entry name" value="ZF_BBOX"/>
    <property type="match status" value="1"/>
</dbReference>
<dbReference type="PROSITE" id="PS50188">
    <property type="entry name" value="B302_SPRY"/>
    <property type="match status" value="1"/>
</dbReference>
<evidence type="ECO:0000259" key="9">
    <source>
        <dbReference type="PROSITE" id="PS50089"/>
    </source>
</evidence>
<dbReference type="InterPro" id="IPR006574">
    <property type="entry name" value="PRY"/>
</dbReference>
<evidence type="ECO:0000256" key="8">
    <source>
        <dbReference type="SAM" id="Coils"/>
    </source>
</evidence>
<evidence type="ECO:0000256" key="1">
    <source>
        <dbReference type="ARBA" id="ARBA00004496"/>
    </source>
</evidence>
<comment type="subcellular location">
    <subcellularLocation>
        <location evidence="1">Cytoplasm</location>
    </subcellularLocation>
</comment>
<dbReference type="SUPFAM" id="SSF57845">
    <property type="entry name" value="B-box zinc-binding domain"/>
    <property type="match status" value="1"/>
</dbReference>
<accession>H3B148</accession>
<dbReference type="InParanoid" id="H3B148"/>
<dbReference type="InterPro" id="IPR003613">
    <property type="entry name" value="Ubox_domain"/>
</dbReference>
<dbReference type="SUPFAM" id="SSF49899">
    <property type="entry name" value="Concanavalin A-like lectins/glucanases"/>
    <property type="match status" value="1"/>
</dbReference>
<reference evidence="13" key="1">
    <citation type="submission" date="2011-08" db="EMBL/GenBank/DDBJ databases">
        <title>The draft genome of Latimeria chalumnae.</title>
        <authorList>
            <person name="Di Palma F."/>
            <person name="Alfoldi J."/>
            <person name="Johnson J."/>
            <person name="Berlin A."/>
            <person name="Gnerre S."/>
            <person name="Jaffe D."/>
            <person name="MacCallum I."/>
            <person name="Young S."/>
            <person name="Walker B.J."/>
            <person name="Lander E."/>
            <person name="Lindblad-Toh K."/>
        </authorList>
    </citation>
    <scope>NUCLEOTIDE SEQUENCE [LARGE SCALE GENOMIC DNA]</scope>
    <source>
        <strain evidence="13">Wild caught</strain>
    </source>
</reference>
<dbReference type="SMART" id="SM00504">
    <property type="entry name" value="Ubox"/>
    <property type="match status" value="1"/>
</dbReference>
<evidence type="ECO:0000256" key="2">
    <source>
        <dbReference type="ARBA" id="ARBA00008518"/>
    </source>
</evidence>
<dbReference type="eggNOG" id="KOG2177">
    <property type="taxonomic scope" value="Eukaryota"/>
</dbReference>
<dbReference type="EMBL" id="AFYH01090882">
    <property type="status" value="NOT_ANNOTATED_CDS"/>
    <property type="molecule type" value="Genomic_DNA"/>
</dbReference>
<dbReference type="AlphaFoldDB" id="H3B148"/>
<dbReference type="SMART" id="SM00449">
    <property type="entry name" value="SPRY"/>
    <property type="match status" value="1"/>
</dbReference>
<feature type="domain" description="B30.2/SPRY" evidence="11">
    <location>
        <begin position="305"/>
        <end position="478"/>
    </location>
</feature>
<dbReference type="InterPro" id="IPR013320">
    <property type="entry name" value="ConA-like_dom_sf"/>
</dbReference>
<proteinExistence type="inferred from homology"/>
<dbReference type="PROSITE" id="PS50089">
    <property type="entry name" value="ZF_RING_2"/>
    <property type="match status" value="1"/>
</dbReference>
<evidence type="ECO:0000256" key="7">
    <source>
        <dbReference type="PROSITE-ProRule" id="PRU00024"/>
    </source>
</evidence>
<evidence type="ECO:0000313" key="12">
    <source>
        <dbReference type="Ensembl" id="ENSLACP00000015619.1"/>
    </source>
</evidence>
<dbReference type="Pfam" id="PF13765">
    <property type="entry name" value="PRY"/>
    <property type="match status" value="1"/>
</dbReference>
<dbReference type="InterPro" id="IPR013083">
    <property type="entry name" value="Znf_RING/FYVE/PHD"/>
</dbReference>
<keyword evidence="3" id="KW-0963">Cytoplasm</keyword>
<feature type="coiled-coil region" evidence="8">
    <location>
        <begin position="214"/>
        <end position="270"/>
    </location>
</feature>
<dbReference type="SUPFAM" id="SSF57850">
    <property type="entry name" value="RING/U-box"/>
    <property type="match status" value="1"/>
</dbReference>
<dbReference type="Pfam" id="PF00622">
    <property type="entry name" value="SPRY"/>
    <property type="match status" value="1"/>
</dbReference>
<feature type="domain" description="RING-type" evidence="9">
    <location>
        <begin position="32"/>
        <end position="72"/>
    </location>
</feature>
<keyword evidence="5 7" id="KW-0863">Zinc-finger</keyword>
<evidence type="ECO:0000256" key="5">
    <source>
        <dbReference type="ARBA" id="ARBA00022771"/>
    </source>
</evidence>
<dbReference type="PANTHER" id="PTHR24103">
    <property type="entry name" value="E3 UBIQUITIN-PROTEIN LIGASE TRIM"/>
    <property type="match status" value="1"/>
</dbReference>
<reference evidence="12" key="2">
    <citation type="submission" date="2025-08" db="UniProtKB">
        <authorList>
            <consortium name="Ensembl"/>
        </authorList>
    </citation>
    <scope>IDENTIFICATION</scope>
</reference>
<dbReference type="Pfam" id="PF00097">
    <property type="entry name" value="zf-C3HC4"/>
    <property type="match status" value="1"/>
</dbReference>
<dbReference type="HOGENOM" id="CLU_013137_0_3_1"/>
<dbReference type="CDD" id="cd13733">
    <property type="entry name" value="SPRY_PRY_C-I_1"/>
    <property type="match status" value="1"/>
</dbReference>
<evidence type="ECO:0000313" key="13">
    <source>
        <dbReference type="Proteomes" id="UP000008672"/>
    </source>
</evidence>
<dbReference type="InterPro" id="IPR003877">
    <property type="entry name" value="SPRY_dom"/>
</dbReference>
<dbReference type="Pfam" id="PF00643">
    <property type="entry name" value="zf-B_box"/>
    <property type="match status" value="1"/>
</dbReference>
<keyword evidence="4" id="KW-0479">Metal-binding</keyword>
<dbReference type="InterPro" id="IPR043136">
    <property type="entry name" value="B30.2/SPRY_sf"/>
</dbReference>
<dbReference type="GO" id="GO:0016567">
    <property type="term" value="P:protein ubiquitination"/>
    <property type="evidence" value="ECO:0007669"/>
    <property type="project" value="InterPro"/>
</dbReference>
<evidence type="ECO:0000259" key="11">
    <source>
        <dbReference type="PROSITE" id="PS50188"/>
    </source>
</evidence>
<dbReference type="Gene3D" id="3.30.40.10">
    <property type="entry name" value="Zinc/RING finger domain, C3HC4 (zinc finger)"/>
    <property type="match status" value="1"/>
</dbReference>
<dbReference type="InterPro" id="IPR018957">
    <property type="entry name" value="Znf_C3HC4_RING-type"/>
</dbReference>
<dbReference type="InterPro" id="IPR001870">
    <property type="entry name" value="B30.2/SPRY"/>
</dbReference>
<dbReference type="GO" id="GO:0005737">
    <property type="term" value="C:cytoplasm"/>
    <property type="evidence" value="ECO:0007669"/>
    <property type="project" value="UniProtKB-SubCell"/>
</dbReference>
<evidence type="ECO:0000259" key="10">
    <source>
        <dbReference type="PROSITE" id="PS50119"/>
    </source>
</evidence>
<dbReference type="OMA" id="EYWAQTS"/>
<organism evidence="12 13">
    <name type="scientific">Latimeria chalumnae</name>
    <name type="common">Coelacanth</name>
    <dbReference type="NCBI Taxonomy" id="7897"/>
    <lineage>
        <taxon>Eukaryota</taxon>
        <taxon>Metazoa</taxon>
        <taxon>Chordata</taxon>
        <taxon>Craniata</taxon>
        <taxon>Vertebrata</taxon>
        <taxon>Euteleostomi</taxon>
        <taxon>Coelacanthiformes</taxon>
        <taxon>Coelacanthidae</taxon>
        <taxon>Latimeria</taxon>
    </lineage>
</organism>
<dbReference type="Proteomes" id="UP000008672">
    <property type="component" value="Unassembled WGS sequence"/>
</dbReference>